<comment type="catalytic activity">
    <reaction evidence="11 12">
        <text>L-aspartate 4-semialdehyde + pyruvate = (2S,4S)-4-hydroxy-2,3,4,5-tetrahydrodipicolinate + H2O + H(+)</text>
        <dbReference type="Rhea" id="RHEA:34171"/>
        <dbReference type="ChEBI" id="CHEBI:15361"/>
        <dbReference type="ChEBI" id="CHEBI:15377"/>
        <dbReference type="ChEBI" id="CHEBI:15378"/>
        <dbReference type="ChEBI" id="CHEBI:67139"/>
        <dbReference type="ChEBI" id="CHEBI:537519"/>
        <dbReference type="EC" id="4.3.3.7"/>
    </reaction>
</comment>
<evidence type="ECO:0000256" key="10">
    <source>
        <dbReference type="ARBA" id="ARBA00023270"/>
    </source>
</evidence>
<dbReference type="EC" id="4.3.3.7" evidence="4 12"/>
<dbReference type="InterPro" id="IPR005263">
    <property type="entry name" value="DapA"/>
</dbReference>
<evidence type="ECO:0000256" key="3">
    <source>
        <dbReference type="ARBA" id="ARBA00007592"/>
    </source>
</evidence>
<dbReference type="EMBL" id="LRPN01000211">
    <property type="protein sequence ID" value="KWZ76252.1"/>
    <property type="molecule type" value="Genomic_DNA"/>
</dbReference>
<evidence type="ECO:0000256" key="15">
    <source>
        <dbReference type="PIRSR" id="PIRSR001365-2"/>
    </source>
</evidence>
<evidence type="ECO:0000256" key="7">
    <source>
        <dbReference type="ARBA" id="ARBA00022915"/>
    </source>
</evidence>
<feature type="binding site" evidence="12 15">
    <location>
        <position position="228"/>
    </location>
    <ligand>
        <name>pyruvate</name>
        <dbReference type="ChEBI" id="CHEBI:15361"/>
    </ligand>
</feature>
<evidence type="ECO:0000256" key="9">
    <source>
        <dbReference type="ARBA" id="ARBA00023239"/>
    </source>
</evidence>
<dbReference type="SMART" id="SM01130">
    <property type="entry name" value="DHDPS"/>
    <property type="match status" value="1"/>
</dbReference>
<name>A0A133K9K2_HEYCO</name>
<dbReference type="SUPFAM" id="SSF51569">
    <property type="entry name" value="Aldolase"/>
    <property type="match status" value="1"/>
</dbReference>
<gene>
    <name evidence="12" type="primary">dapA</name>
    <name evidence="16" type="ORF">HMPREF3213_04005</name>
</gene>
<feature type="active site" description="Proton donor/acceptor" evidence="12 14">
    <location>
        <position position="158"/>
    </location>
</feature>
<feature type="site" description="Part of a proton relay during catalysis" evidence="12">
    <location>
        <position position="69"/>
    </location>
</feature>
<evidence type="ECO:0000256" key="5">
    <source>
        <dbReference type="ARBA" id="ARBA00022490"/>
    </source>
</evidence>
<dbReference type="PROSITE" id="PS00666">
    <property type="entry name" value="DHDPS_2"/>
    <property type="match status" value="1"/>
</dbReference>
<dbReference type="GO" id="GO:0009089">
    <property type="term" value="P:lysine biosynthetic process via diaminopimelate"/>
    <property type="evidence" value="ECO:0007669"/>
    <property type="project" value="UniProtKB-UniRule"/>
</dbReference>
<dbReference type="PROSITE" id="PS00665">
    <property type="entry name" value="DHDPS_1"/>
    <property type="match status" value="1"/>
</dbReference>
<comment type="caution">
    <text evidence="12">Was originally thought to be a dihydrodipicolinate synthase (DHDPS), catalyzing the condensation of (S)-aspartate-beta-semialdehyde [(S)-ASA] and pyruvate to dihydrodipicolinate (DHDP). However, it was shown in E.coli that the product of the enzymatic reaction is not dihydrodipicolinate but in fact (4S)-4-hydroxy-2,3,4,5-tetrahydro-(2S)-dipicolinic acid (HTPA), and that the consecutive dehydration reaction leading to DHDP is not spontaneous but catalyzed by DapB.</text>
</comment>
<dbReference type="InterPro" id="IPR013785">
    <property type="entry name" value="Aldolase_TIM"/>
</dbReference>
<dbReference type="GO" id="GO:0019877">
    <property type="term" value="P:diaminopimelate biosynthetic process"/>
    <property type="evidence" value="ECO:0007669"/>
    <property type="project" value="UniProtKB-UniRule"/>
</dbReference>
<dbReference type="Gene3D" id="3.20.20.70">
    <property type="entry name" value="Aldolase class I"/>
    <property type="match status" value="1"/>
</dbReference>
<comment type="function">
    <text evidence="1 12">Catalyzes the condensation of (S)-aspartate-beta-semialdehyde [(S)-ASA] and pyruvate to 4-hydroxy-tetrahydrodipicolinate (HTPA).</text>
</comment>
<protein>
    <recommendedName>
        <fullName evidence="4 12">4-hydroxy-tetrahydrodipicolinate synthase</fullName>
        <shortName evidence="12">HTPA synthase</shortName>
        <ecNumber evidence="4 12">4.3.3.7</ecNumber>
    </recommendedName>
</protein>
<organism evidence="16 17">
    <name type="scientific">Heyndrickxia coagulans</name>
    <name type="common">Weizmannia coagulans</name>
    <dbReference type="NCBI Taxonomy" id="1398"/>
    <lineage>
        <taxon>Bacteria</taxon>
        <taxon>Bacillati</taxon>
        <taxon>Bacillota</taxon>
        <taxon>Bacilli</taxon>
        <taxon>Bacillales</taxon>
        <taxon>Bacillaceae</taxon>
        <taxon>Heyndrickxia</taxon>
    </lineage>
</organism>
<keyword evidence="9 12" id="KW-0456">Lyase</keyword>
<evidence type="ECO:0000256" key="4">
    <source>
        <dbReference type="ARBA" id="ARBA00012086"/>
    </source>
</evidence>
<evidence type="ECO:0000256" key="1">
    <source>
        <dbReference type="ARBA" id="ARBA00003294"/>
    </source>
</evidence>
<evidence type="ECO:0000256" key="14">
    <source>
        <dbReference type="PIRSR" id="PIRSR001365-1"/>
    </source>
</evidence>
<accession>A0A133K9K2</accession>
<keyword evidence="5 12" id="KW-0963">Cytoplasm</keyword>
<dbReference type="HAMAP" id="MF_00418">
    <property type="entry name" value="DapA"/>
    <property type="match status" value="1"/>
</dbReference>
<dbReference type="InterPro" id="IPR020625">
    <property type="entry name" value="Schiff_base-form_aldolases_AS"/>
</dbReference>
<sequence>MKDFLPGVFIFHLAKPGRMRSVSMSRFGKVSTAMVTPFDHKGNLDLQKVAKLVDYLIENGTESLVVAGTTGESPTLSPEEKTALFKQVVKTSNGRVPVIAGTGSNNTYASIELTKRAESCGVDAVMAVGPYYNKPNQAGMYAHFKAIAESTSLPVVIYNIPGRSAVNIEPETIIELSKIPNIVAVKEASGNLDAMAQIITRTPDDFELYCGDDGLTIPVLSIGGAGVISVASHVVGPALQEMVQAFFAGDVTKAAKLHQKLLPLMRGLFMAPNPAPVKTALQLKGMDVGGVRLPLVPLTKEERETIHRLLGDL</sequence>
<reference evidence="17" key="1">
    <citation type="submission" date="2016-01" db="EMBL/GenBank/DDBJ databases">
        <authorList>
            <person name="Mitreva M."/>
            <person name="Pepin K.H."/>
            <person name="Mihindukulasuriya K.A."/>
            <person name="Fulton R."/>
            <person name="Fronick C."/>
            <person name="O'Laughlin M."/>
            <person name="Miner T."/>
            <person name="Herter B."/>
            <person name="Rosa B.A."/>
            <person name="Cordes M."/>
            <person name="Tomlinson C."/>
            <person name="Wollam A."/>
            <person name="Palsikar V.B."/>
            <person name="Mardis E.R."/>
            <person name="Wilson R.K."/>
        </authorList>
    </citation>
    <scope>NUCLEOTIDE SEQUENCE [LARGE SCALE GENOMIC DNA]</scope>
    <source>
        <strain evidence="17">GED7749B</strain>
    </source>
</reference>
<feature type="binding site" evidence="12 15">
    <location>
        <position position="70"/>
    </location>
    <ligand>
        <name>pyruvate</name>
        <dbReference type="ChEBI" id="CHEBI:15361"/>
    </ligand>
</feature>
<feature type="site" description="Part of a proton relay during catalysis" evidence="12">
    <location>
        <position position="132"/>
    </location>
</feature>
<comment type="subunit">
    <text evidence="12">Homotetramer; dimer of dimers.</text>
</comment>
<evidence type="ECO:0000256" key="2">
    <source>
        <dbReference type="ARBA" id="ARBA00005120"/>
    </source>
</evidence>
<dbReference type="CDD" id="cd00950">
    <property type="entry name" value="DHDPS"/>
    <property type="match status" value="1"/>
</dbReference>
<evidence type="ECO:0000256" key="8">
    <source>
        <dbReference type="ARBA" id="ARBA00023154"/>
    </source>
</evidence>
<dbReference type="UniPathway" id="UPA00034">
    <property type="reaction ID" value="UER00017"/>
</dbReference>
<keyword evidence="6 12" id="KW-0028">Amino-acid biosynthesis</keyword>
<dbReference type="Pfam" id="PF00701">
    <property type="entry name" value="DHDPS"/>
    <property type="match status" value="1"/>
</dbReference>
<dbReference type="InterPro" id="IPR002220">
    <property type="entry name" value="DapA-like"/>
</dbReference>
<comment type="similarity">
    <text evidence="3 12 13">Belongs to the DapA family.</text>
</comment>
<keyword evidence="7 12" id="KW-0220">Diaminopimelate biosynthesis</keyword>
<dbReference type="GO" id="GO:0008840">
    <property type="term" value="F:4-hydroxy-tetrahydrodipicolinate synthase activity"/>
    <property type="evidence" value="ECO:0007669"/>
    <property type="project" value="UniProtKB-UniRule"/>
</dbReference>
<dbReference type="NCBIfam" id="TIGR00674">
    <property type="entry name" value="dapA"/>
    <property type="match status" value="1"/>
</dbReference>
<dbReference type="PRINTS" id="PR00146">
    <property type="entry name" value="DHPICSNTHASE"/>
</dbReference>
<feature type="active site" description="Schiff-base intermediate with substrate" evidence="12 14">
    <location>
        <position position="186"/>
    </location>
</feature>
<evidence type="ECO:0000256" key="6">
    <source>
        <dbReference type="ARBA" id="ARBA00022605"/>
    </source>
</evidence>
<dbReference type="AlphaFoldDB" id="A0A133K9K2"/>
<keyword evidence="8 12" id="KW-0457">Lysine biosynthesis</keyword>
<dbReference type="PIRSF" id="PIRSF001365">
    <property type="entry name" value="DHDPS"/>
    <property type="match status" value="1"/>
</dbReference>
<dbReference type="PATRIC" id="fig|1398.22.peg.4011"/>
<dbReference type="PANTHER" id="PTHR12128">
    <property type="entry name" value="DIHYDRODIPICOLINATE SYNTHASE"/>
    <property type="match status" value="1"/>
</dbReference>
<dbReference type="InterPro" id="IPR020624">
    <property type="entry name" value="Schiff_base-form_aldolases_CS"/>
</dbReference>
<evidence type="ECO:0000256" key="12">
    <source>
        <dbReference type="HAMAP-Rule" id="MF_00418"/>
    </source>
</evidence>
<comment type="caution">
    <text evidence="16">The sequence shown here is derived from an EMBL/GenBank/DDBJ whole genome shotgun (WGS) entry which is preliminary data.</text>
</comment>
<proteinExistence type="inferred from homology"/>
<evidence type="ECO:0000313" key="17">
    <source>
        <dbReference type="Proteomes" id="UP000070376"/>
    </source>
</evidence>
<evidence type="ECO:0000256" key="13">
    <source>
        <dbReference type="PIRNR" id="PIRNR001365"/>
    </source>
</evidence>
<evidence type="ECO:0000256" key="11">
    <source>
        <dbReference type="ARBA" id="ARBA00047836"/>
    </source>
</evidence>
<dbReference type="GO" id="GO:0005829">
    <property type="term" value="C:cytosol"/>
    <property type="evidence" value="ECO:0007669"/>
    <property type="project" value="TreeGrafter"/>
</dbReference>
<comment type="subcellular location">
    <subcellularLocation>
        <location evidence="12">Cytoplasm</location>
    </subcellularLocation>
</comment>
<evidence type="ECO:0000313" key="16">
    <source>
        <dbReference type="EMBL" id="KWZ76252.1"/>
    </source>
</evidence>
<dbReference type="PANTHER" id="PTHR12128:SF66">
    <property type="entry name" value="4-HYDROXY-2-OXOGLUTARATE ALDOLASE, MITOCHONDRIAL"/>
    <property type="match status" value="1"/>
</dbReference>
<dbReference type="Proteomes" id="UP000070376">
    <property type="component" value="Unassembled WGS sequence"/>
</dbReference>
<keyword evidence="10 12" id="KW-0704">Schiff base</keyword>
<comment type="pathway">
    <text evidence="2 12">Amino-acid biosynthesis; L-lysine biosynthesis via DAP pathway; (S)-tetrahydrodipicolinate from L-aspartate: step 3/4.</text>
</comment>